<dbReference type="AlphaFoldDB" id="A0A1H5UF99"/>
<dbReference type="Proteomes" id="UP000236745">
    <property type="component" value="Unassembled WGS sequence"/>
</dbReference>
<protein>
    <submittedName>
        <fullName evidence="1">Type VI secretion system protein ImpG</fullName>
    </submittedName>
</protein>
<dbReference type="PANTHER" id="PTHR35370:SF1">
    <property type="entry name" value="TYPE VI SECRETION SYSTEM COMPONENT TSSF1"/>
    <property type="match status" value="1"/>
</dbReference>
<evidence type="ECO:0000313" key="2">
    <source>
        <dbReference type="Proteomes" id="UP000236745"/>
    </source>
</evidence>
<dbReference type="OrthoDB" id="9763676at2"/>
<gene>
    <name evidence="1" type="ORF">SAMN05444390_101348</name>
</gene>
<dbReference type="InterPro" id="IPR010272">
    <property type="entry name" value="T6SS_TssF"/>
</dbReference>
<dbReference type="RefSeq" id="WP_104001348.1">
    <property type="nucleotide sequence ID" value="NZ_FNVQ01000001.1"/>
</dbReference>
<evidence type="ECO:0000313" key="1">
    <source>
        <dbReference type="EMBL" id="SEF73138.1"/>
    </source>
</evidence>
<dbReference type="Pfam" id="PF05947">
    <property type="entry name" value="T6SS_TssF"/>
    <property type="match status" value="1"/>
</dbReference>
<dbReference type="PANTHER" id="PTHR35370">
    <property type="entry name" value="CYTOPLASMIC PROTEIN-RELATED-RELATED"/>
    <property type="match status" value="1"/>
</dbReference>
<organism evidence="1 2">
    <name type="scientific">Marinobacterium lutimaris</name>
    <dbReference type="NCBI Taxonomy" id="568106"/>
    <lineage>
        <taxon>Bacteria</taxon>
        <taxon>Pseudomonadati</taxon>
        <taxon>Pseudomonadota</taxon>
        <taxon>Gammaproteobacteria</taxon>
        <taxon>Oceanospirillales</taxon>
        <taxon>Oceanospirillaceae</taxon>
        <taxon>Marinobacterium</taxon>
    </lineage>
</organism>
<proteinExistence type="predicted"/>
<dbReference type="NCBIfam" id="TIGR03359">
    <property type="entry name" value="VI_chp_6"/>
    <property type="match status" value="1"/>
</dbReference>
<dbReference type="PIRSF" id="PIRSF028304">
    <property type="entry name" value="UCP028304"/>
    <property type="match status" value="1"/>
</dbReference>
<sequence length="611" mass="70434">MLDDLLPYYEKELSHLRYLGQEFAARYPKIASRLLLEDDYCEDPHAERMIESFAFLSARIHKKLDDDFPEIVEAFLDVLYPHYLRPTPALSIAEFDPGPQTSLTGRYHLPRHSGLHSRRVGETFCRFRTCYPVDVWPVSLTAAEFTRLERSSFSRHGNEHVARLSLTLKTLGNTDFGKLGIDRLRFFLDGEGPLMHPLYEILFNNLARVSVSFNDDGQAREIALMPDALSPVGFDPDEGLIDYSERSFLGYRLLHEYFTFPEKFLFFDLNGLKRPLLDKPVTHIQIHFLFSDYEQQETLARLAQNLERRNFRLGCTPVVNLFKQQAEPIKLSHTRHEYPVIPDLRHSDSTEIVSIDQVTRVIRTATKDRVMPCLPFFEPRDSERQPDQSYWIARRIQAENARDPGTEMRLRIVDRELELLDGSSDTLSLSLTCSNKDLPKLMTLGHPQGDFTLEHEQVVQQIRCLRKPTVAVRAPMGKGLIWRLISHLSLNHQSLVSDGREALMELLSLYNYRQAADIRKQINGITKISSEPVMTRIGHPRPAFVRGTGITLELNENQFIGSGIYLFGMVLDHFFGQYCSLNSFTQLTLRSTQREQRVAQWKPRTGTQPLV</sequence>
<keyword evidence="2" id="KW-1185">Reference proteome</keyword>
<name>A0A1H5UF99_9GAMM</name>
<accession>A0A1H5UF99</accession>
<reference evidence="1 2" key="1">
    <citation type="submission" date="2016-10" db="EMBL/GenBank/DDBJ databases">
        <authorList>
            <person name="de Groot N.N."/>
        </authorList>
    </citation>
    <scope>NUCLEOTIDE SEQUENCE [LARGE SCALE GENOMIC DNA]</scope>
    <source>
        <strain evidence="1 2">DSM 22012</strain>
    </source>
</reference>
<dbReference type="EMBL" id="FNVQ01000001">
    <property type="protein sequence ID" value="SEF73138.1"/>
    <property type="molecule type" value="Genomic_DNA"/>
</dbReference>